<evidence type="ECO:0000256" key="1">
    <source>
        <dbReference type="ARBA" id="ARBA00023157"/>
    </source>
</evidence>
<reference evidence="4" key="1">
    <citation type="submission" date="2021-02" db="EMBL/GenBank/DDBJ databases">
        <authorList>
            <person name="Nowell W R."/>
        </authorList>
    </citation>
    <scope>NUCLEOTIDE SEQUENCE</scope>
    <source>
        <strain evidence="4">Ploen Becks lab</strain>
    </source>
</reference>
<dbReference type="PANTHER" id="PTHR24256">
    <property type="entry name" value="TRYPTASE-RELATED"/>
    <property type="match status" value="1"/>
</dbReference>
<feature type="domain" description="Peptidase S1" evidence="3">
    <location>
        <begin position="1"/>
        <end position="158"/>
    </location>
</feature>
<protein>
    <recommendedName>
        <fullName evidence="3">Peptidase S1 domain-containing protein</fullName>
    </recommendedName>
</protein>
<evidence type="ECO:0000256" key="2">
    <source>
        <dbReference type="ARBA" id="ARBA00024195"/>
    </source>
</evidence>
<dbReference type="InterPro" id="IPR043504">
    <property type="entry name" value="Peptidase_S1_PA_chymotrypsin"/>
</dbReference>
<name>A0A814C177_9BILA</name>
<dbReference type="PROSITE" id="PS50240">
    <property type="entry name" value="TRYPSIN_DOM"/>
    <property type="match status" value="1"/>
</dbReference>
<accession>A0A814C177</accession>
<dbReference type="InterPro" id="IPR009003">
    <property type="entry name" value="Peptidase_S1_PA"/>
</dbReference>
<proteinExistence type="inferred from homology"/>
<dbReference type="GO" id="GO:0006508">
    <property type="term" value="P:proteolysis"/>
    <property type="evidence" value="ECO:0007669"/>
    <property type="project" value="InterPro"/>
</dbReference>
<dbReference type="SUPFAM" id="SSF50494">
    <property type="entry name" value="Trypsin-like serine proteases"/>
    <property type="match status" value="1"/>
</dbReference>
<organism evidence="4 5">
    <name type="scientific">Brachionus calyciflorus</name>
    <dbReference type="NCBI Taxonomy" id="104777"/>
    <lineage>
        <taxon>Eukaryota</taxon>
        <taxon>Metazoa</taxon>
        <taxon>Spiralia</taxon>
        <taxon>Gnathifera</taxon>
        <taxon>Rotifera</taxon>
        <taxon>Eurotatoria</taxon>
        <taxon>Monogononta</taxon>
        <taxon>Pseudotrocha</taxon>
        <taxon>Ploima</taxon>
        <taxon>Brachionidae</taxon>
        <taxon>Brachionus</taxon>
    </lineage>
</organism>
<comment type="caution">
    <text evidence="4">The sequence shown here is derived from an EMBL/GenBank/DDBJ whole genome shotgun (WGS) entry which is preliminary data.</text>
</comment>
<dbReference type="GO" id="GO:0004252">
    <property type="term" value="F:serine-type endopeptidase activity"/>
    <property type="evidence" value="ECO:0007669"/>
    <property type="project" value="InterPro"/>
</dbReference>
<dbReference type="Proteomes" id="UP000663879">
    <property type="component" value="Unassembled WGS sequence"/>
</dbReference>
<sequence>MPHIEIQDFNEIIFHPEYNEETLENILAIIKLSRDASLNRYIQITCLPKETSANIPESILDENGLYIAGFGSADVDPDKPKNWDRQFCAGEYNAYGNTTGVFHGDYGSALYAPYEINGKMKYVTTGILSFDVPCDVEHSPAVFTRVSYNLEWIKQNIKY</sequence>
<dbReference type="Pfam" id="PF00089">
    <property type="entry name" value="Trypsin"/>
    <property type="match status" value="1"/>
</dbReference>
<keyword evidence="5" id="KW-1185">Reference proteome</keyword>
<keyword evidence="1" id="KW-1015">Disulfide bond</keyword>
<dbReference type="Gene3D" id="2.40.10.10">
    <property type="entry name" value="Trypsin-like serine proteases"/>
    <property type="match status" value="2"/>
</dbReference>
<dbReference type="SMART" id="SM00020">
    <property type="entry name" value="Tryp_SPc"/>
    <property type="match status" value="1"/>
</dbReference>
<dbReference type="OrthoDB" id="6380398at2759"/>
<evidence type="ECO:0000313" key="4">
    <source>
        <dbReference type="EMBL" id="CAF0933890.1"/>
    </source>
</evidence>
<evidence type="ECO:0000313" key="5">
    <source>
        <dbReference type="Proteomes" id="UP000663879"/>
    </source>
</evidence>
<comment type="similarity">
    <text evidence="2">Belongs to the peptidase S1 family. CLIP subfamily.</text>
</comment>
<dbReference type="EMBL" id="CAJNOC010002450">
    <property type="protein sequence ID" value="CAF0933890.1"/>
    <property type="molecule type" value="Genomic_DNA"/>
</dbReference>
<gene>
    <name evidence="4" type="ORF">OXX778_LOCUS13058</name>
</gene>
<dbReference type="InterPro" id="IPR051487">
    <property type="entry name" value="Ser/Thr_Proteases_Immune/Dev"/>
</dbReference>
<evidence type="ECO:0000259" key="3">
    <source>
        <dbReference type="PROSITE" id="PS50240"/>
    </source>
</evidence>
<dbReference type="InterPro" id="IPR001254">
    <property type="entry name" value="Trypsin_dom"/>
</dbReference>
<dbReference type="AlphaFoldDB" id="A0A814C177"/>